<feature type="domain" description="Tetratricopeptide repeat" evidence="7">
    <location>
        <begin position="497"/>
        <end position="592"/>
    </location>
</feature>
<feature type="repeat" description="PPR" evidence="5">
    <location>
        <begin position="376"/>
        <end position="410"/>
    </location>
</feature>
<dbReference type="PANTHER" id="PTHR47447:SF17">
    <property type="entry name" value="OS12G0638900 PROTEIN"/>
    <property type="match status" value="1"/>
</dbReference>
<proteinExistence type="inferred from homology"/>
<name>A0A9P4MPP9_9PEZI</name>
<feature type="region of interest" description="Disordered" evidence="6">
    <location>
        <begin position="192"/>
        <end position="213"/>
    </location>
</feature>
<feature type="repeat" description="PPR" evidence="5">
    <location>
        <begin position="1017"/>
        <end position="1047"/>
    </location>
</feature>
<dbReference type="Pfam" id="PF24603">
    <property type="entry name" value="TPR_30"/>
    <property type="match status" value="1"/>
</dbReference>
<reference evidence="8" key="1">
    <citation type="journal article" date="2020" name="Stud. Mycol.">
        <title>101 Dothideomycetes genomes: a test case for predicting lifestyles and emergence of pathogens.</title>
        <authorList>
            <person name="Haridas S."/>
            <person name="Albert R."/>
            <person name="Binder M."/>
            <person name="Bloem J."/>
            <person name="Labutti K."/>
            <person name="Salamov A."/>
            <person name="Andreopoulos B."/>
            <person name="Baker S."/>
            <person name="Barry K."/>
            <person name="Bills G."/>
            <person name="Bluhm B."/>
            <person name="Cannon C."/>
            <person name="Castanera R."/>
            <person name="Culley D."/>
            <person name="Daum C."/>
            <person name="Ezra D."/>
            <person name="Gonzalez J."/>
            <person name="Henrissat B."/>
            <person name="Kuo A."/>
            <person name="Liang C."/>
            <person name="Lipzen A."/>
            <person name="Lutzoni F."/>
            <person name="Magnuson J."/>
            <person name="Mondo S."/>
            <person name="Nolan M."/>
            <person name="Ohm R."/>
            <person name="Pangilinan J."/>
            <person name="Park H.-J."/>
            <person name="Ramirez L."/>
            <person name="Alfaro M."/>
            <person name="Sun H."/>
            <person name="Tritt A."/>
            <person name="Yoshinaga Y."/>
            <person name="Zwiers L.-H."/>
            <person name="Turgeon B."/>
            <person name="Goodwin S."/>
            <person name="Spatafora J."/>
            <person name="Crous P."/>
            <person name="Grigoriev I."/>
        </authorList>
    </citation>
    <scope>NUCLEOTIDE SEQUENCE</scope>
    <source>
        <strain evidence="8">CBS 260.36</strain>
    </source>
</reference>
<evidence type="ECO:0000256" key="3">
    <source>
        <dbReference type="ARBA" id="ARBA00044493"/>
    </source>
</evidence>
<dbReference type="Pfam" id="PF01535">
    <property type="entry name" value="PPR"/>
    <property type="match status" value="1"/>
</dbReference>
<evidence type="ECO:0000256" key="5">
    <source>
        <dbReference type="PROSITE-ProRule" id="PRU00708"/>
    </source>
</evidence>
<dbReference type="NCBIfam" id="TIGR00756">
    <property type="entry name" value="PPR"/>
    <property type="match status" value="3"/>
</dbReference>
<dbReference type="Pfam" id="PF13812">
    <property type="entry name" value="PPR_3"/>
    <property type="match status" value="1"/>
</dbReference>
<organism evidence="8 9">
    <name type="scientific">Myriangium duriaei CBS 260.36</name>
    <dbReference type="NCBI Taxonomy" id="1168546"/>
    <lineage>
        <taxon>Eukaryota</taxon>
        <taxon>Fungi</taxon>
        <taxon>Dikarya</taxon>
        <taxon>Ascomycota</taxon>
        <taxon>Pezizomycotina</taxon>
        <taxon>Dothideomycetes</taxon>
        <taxon>Dothideomycetidae</taxon>
        <taxon>Myriangiales</taxon>
        <taxon>Myriangiaceae</taxon>
        <taxon>Myriangium</taxon>
    </lineage>
</organism>
<comment type="caution">
    <text evidence="8">The sequence shown here is derived from an EMBL/GenBank/DDBJ whole genome shotgun (WGS) entry which is preliminary data.</text>
</comment>
<dbReference type="AlphaFoldDB" id="A0A9P4MPP9"/>
<keyword evidence="2" id="KW-0677">Repeat</keyword>
<comment type="subunit">
    <text evidence="4">Binds to mitochondrial small subunit 15S rRNA.</text>
</comment>
<accession>A0A9P4MPP9</accession>
<comment type="similarity">
    <text evidence="1">Belongs to the CCM1 family.</text>
</comment>
<evidence type="ECO:0000256" key="4">
    <source>
        <dbReference type="ARBA" id="ARBA00044511"/>
    </source>
</evidence>
<comment type="function">
    <text evidence="3">Regulates mitochondrial small subunit maturation by controlling 15S rRNA 5'-end processing. Localizes to the 5' precursor of the 15S rRNA in a position that is subsequently occupied by mS47 in the mature yeast mtSSU. Uses structure and sequence-specific RNA recognition, binding to a single-stranded region of the precursor and specifically recognizing bases -6 to -1. The exchange of Ccm1 for mS47 is coupled to the irreversible removal of precursor rRNA that is accompanied by conformational changes of the mitoribosomal proteins uS5m and mS26. These conformational changes signal completion of 5'-end rRNA processing through protection of the mature 5'-end of the 15S rRNA and stabilization of mS47. The removal of the 5' precursor together with the dissociation of Ccm1 may be catalyzed by the 5'-3' exoribonuclease Pet127. Involved in the specific removal of group I introns in mitochondrial encoded transcripts.</text>
</comment>
<dbReference type="InterPro" id="IPR057585">
    <property type="entry name" value="TPR_dom_fungi"/>
</dbReference>
<dbReference type="FunFam" id="1.25.40.10:FF:000266">
    <property type="entry name" value="Pentatricopeptide repeat domain-containing protein"/>
    <property type="match status" value="1"/>
</dbReference>
<evidence type="ECO:0000256" key="2">
    <source>
        <dbReference type="ARBA" id="ARBA00022737"/>
    </source>
</evidence>
<evidence type="ECO:0000259" key="7">
    <source>
        <dbReference type="Pfam" id="PF24603"/>
    </source>
</evidence>
<dbReference type="InterPro" id="IPR011990">
    <property type="entry name" value="TPR-like_helical_dom_sf"/>
</dbReference>
<dbReference type="InterPro" id="IPR002885">
    <property type="entry name" value="PPR_rpt"/>
</dbReference>
<evidence type="ECO:0000256" key="1">
    <source>
        <dbReference type="ARBA" id="ARBA00006192"/>
    </source>
</evidence>
<gene>
    <name evidence="8" type="ORF">K461DRAFT_235717</name>
</gene>
<evidence type="ECO:0000256" key="6">
    <source>
        <dbReference type="SAM" id="MobiDB-lite"/>
    </source>
</evidence>
<protein>
    <recommendedName>
        <fullName evidence="7">Tetratricopeptide repeat domain-containing protein</fullName>
    </recommendedName>
</protein>
<evidence type="ECO:0000313" key="8">
    <source>
        <dbReference type="EMBL" id="KAF2157469.1"/>
    </source>
</evidence>
<dbReference type="OrthoDB" id="411857at2759"/>
<keyword evidence="9" id="KW-1185">Reference proteome</keyword>
<dbReference type="Gene3D" id="1.25.40.10">
    <property type="entry name" value="Tetratricopeptide repeat domain"/>
    <property type="match status" value="6"/>
</dbReference>
<dbReference type="PROSITE" id="PS51375">
    <property type="entry name" value="PPR"/>
    <property type="match status" value="3"/>
</dbReference>
<dbReference type="Pfam" id="PF13041">
    <property type="entry name" value="PPR_2"/>
    <property type="match status" value="1"/>
</dbReference>
<dbReference type="EMBL" id="ML996081">
    <property type="protein sequence ID" value="KAF2157469.1"/>
    <property type="molecule type" value="Genomic_DNA"/>
</dbReference>
<dbReference type="PANTHER" id="PTHR47447">
    <property type="entry name" value="OS03G0856100 PROTEIN"/>
    <property type="match status" value="1"/>
</dbReference>
<dbReference type="Proteomes" id="UP000799439">
    <property type="component" value="Unassembled WGS sequence"/>
</dbReference>
<feature type="repeat" description="PPR" evidence="5">
    <location>
        <begin position="982"/>
        <end position="1016"/>
    </location>
</feature>
<evidence type="ECO:0000313" key="9">
    <source>
        <dbReference type="Proteomes" id="UP000799439"/>
    </source>
</evidence>
<sequence length="1280" mass="140319">MVLPKSTVHVSRLAGTALKSFTHGYAQTVVAASQSSYASQNTPVAPLASNFLSRFQDKSGKVLGQHAHFSSVASSQANADNGAPKQDQHDASLAHFHEAWQKHQKSEAKDWQHFQLAKRIGWKPPTTIPEPQNVTEEVLEVDASVPLADEPTNLKRSYSTSAVDNFAKAIDNVEAEAIAIAQVNEAIAEEVAKNKKGSPAPVHNTAESPRLANTSEQAAKVLEQSSSAFEYHSVRLSHLLQDGQYAQIPSAFESMLRDGVKQPSQKAYQALLASALQLTENKHQRAPRVLDIYADMVRRRVDPDAETLTIIIDTLAVRALDAVETSTSLAAKHARLGAGAAIFPLEHLEFKVMAEDQTLNIALKFIDTAPFSLALSGATYESLIKACAARGQVAEMIQLYNSMKTSGNVVRSSIFPIMISAFGKAGDLRNAVASYDDYRDLAILNNSGETEIKRVDQEVYAALIRAYGESGSLDRGKKLLARIEADEHATDAGLRSRDYILNNGLLPFELQSGNFEGVYAIVNNLSPKSYVQALDKIAMTTADHGNFAESVKAFDALAHVQADLNSAASAIFALHIRTGQVEAGERFFRALQSASVTLETMQLSVLRAITFVSMGETLYGLQPARDMLVKYRSSVAAQTAGKQAATERIEEAIEAMTKAVFNGGHAPVSVEAAAEVLRMMSESGVVLTSYAEAILASLNADQIVHMAPADLDIFVQTQARLILDEASRDEAAPARFGCMLESVVARSALPDVSTENVIEKALVNLDRADLSRLWNNYRYPLTTGFSPSAQTPVSSNFAKFSPDTNLTTPSSFDDSFDPYLARTDHKGSVIITDILEKNAGRPAAVINEALTKFRNIRRAGRHPRFFAYAKLIQAAAKAGQLDRAQEVLEMAKQDIPYLHQYRIVRHGWVAILDSMVAACITMGKRDLASQYHQDLLDMGAAPSANTYGLYITSLKETTKTFDEASEAVKIFLRSRSEGVEPTSFLYNALIGKLGKARRIDDCLFYFAEMRNLGIRPTSVTYGTIVNALCRVSDEKFAEELFEEMESCTNYKPRPAPYHSLMQFFLTTKRDRSKVLAYYQRMRKQNIEPTVHTFKLLIDAYATIEPVDMPAAEAVLEQMVQFKLQPEAVHYASLIHAKGCVLHDMAGAQALFDKVVVDGKIRLQACLYQALFESMVANRKVVDAEATVQDMSSRGIEMTPYIVNALIHGWTLERDLAKATQAFNMVDLYHREPSTYEAMIRAHLAVEDREGAQAVVSEALSRGYPSAVAGKIAELVAGGRA</sequence>